<dbReference type="RefSeq" id="WP_012646078.1">
    <property type="nucleotide sequence ID" value="NC_011979.1"/>
</dbReference>
<keyword evidence="2" id="KW-0812">Transmembrane</keyword>
<accession>B9M2H0</accession>
<feature type="coiled-coil region" evidence="1">
    <location>
        <begin position="74"/>
        <end position="133"/>
    </location>
</feature>
<feature type="transmembrane region" description="Helical" evidence="2">
    <location>
        <begin position="45"/>
        <end position="65"/>
    </location>
</feature>
<evidence type="ECO:0000256" key="3">
    <source>
        <dbReference type="SAM" id="SignalP"/>
    </source>
</evidence>
<keyword evidence="5" id="KW-1185">Reference proteome</keyword>
<dbReference type="HOGENOM" id="CLU_1254441_0_0_7"/>
<evidence type="ECO:0000313" key="4">
    <source>
        <dbReference type="EMBL" id="ACM19349.1"/>
    </source>
</evidence>
<gene>
    <name evidence="4" type="ordered locus">Geob_0987</name>
</gene>
<dbReference type="STRING" id="316067.Geob_0987"/>
<keyword evidence="2" id="KW-0472">Membrane</keyword>
<name>B9M2H0_GEODF</name>
<keyword evidence="1" id="KW-0175">Coiled coil</keyword>
<evidence type="ECO:0000256" key="1">
    <source>
        <dbReference type="SAM" id="Coils"/>
    </source>
</evidence>
<dbReference type="Proteomes" id="UP000007721">
    <property type="component" value="Chromosome"/>
</dbReference>
<evidence type="ECO:0000313" key="5">
    <source>
        <dbReference type="Proteomes" id="UP000007721"/>
    </source>
</evidence>
<dbReference type="KEGG" id="geo:Geob_0987"/>
<feature type="chain" id="PRO_5002888683" evidence="3">
    <location>
        <begin position="22"/>
        <end position="220"/>
    </location>
</feature>
<organism evidence="4 5">
    <name type="scientific">Geotalea daltonii (strain DSM 22248 / JCM 15807 / FRC-32)</name>
    <name type="common">Geobacter daltonii</name>
    <dbReference type="NCBI Taxonomy" id="316067"/>
    <lineage>
        <taxon>Bacteria</taxon>
        <taxon>Pseudomonadati</taxon>
        <taxon>Thermodesulfobacteriota</taxon>
        <taxon>Desulfuromonadia</taxon>
        <taxon>Geobacterales</taxon>
        <taxon>Geobacteraceae</taxon>
        <taxon>Geotalea</taxon>
    </lineage>
</organism>
<keyword evidence="3" id="KW-0732">Signal</keyword>
<dbReference type="EMBL" id="CP001390">
    <property type="protein sequence ID" value="ACM19349.1"/>
    <property type="molecule type" value="Genomic_DNA"/>
</dbReference>
<feature type="signal peptide" evidence="3">
    <location>
        <begin position="1"/>
        <end position="21"/>
    </location>
</feature>
<protein>
    <submittedName>
        <fullName evidence="4">Uncharacterized protein</fullName>
    </submittedName>
</protein>
<sequence>MRRIYMLLVLVLIFVATAAFAVDAPPAQVTLNLTEDAVKFFKAAVWIGGGFVTILAILGVAFFGFDVRKAHASINESTTELKKLLTDAQALHAEIKKTHEELNELRSKYEINAKEREKNIEELGAKIEDLTDKAAAVEPTETAVVVPVAEEKQEPSRDIQTLIRDVIDSSSFEWTTIHRIMKKTGLPREQILEITREMSDIEISFGKKTKDHIFKINPHS</sequence>
<proteinExistence type="predicted"/>
<evidence type="ECO:0000256" key="2">
    <source>
        <dbReference type="SAM" id="Phobius"/>
    </source>
</evidence>
<dbReference type="AlphaFoldDB" id="B9M2H0"/>
<keyword evidence="2" id="KW-1133">Transmembrane helix</keyword>
<dbReference type="OrthoDB" id="9859216at2"/>
<reference evidence="4 5" key="1">
    <citation type="submission" date="2009-01" db="EMBL/GenBank/DDBJ databases">
        <title>Complete sequence of Geobacter sp. FRC-32.</title>
        <authorList>
            <consortium name="US DOE Joint Genome Institute"/>
            <person name="Lucas S."/>
            <person name="Copeland A."/>
            <person name="Lapidus A."/>
            <person name="Glavina del Rio T."/>
            <person name="Dalin E."/>
            <person name="Tice H."/>
            <person name="Bruce D."/>
            <person name="Goodwin L."/>
            <person name="Pitluck S."/>
            <person name="Saunders E."/>
            <person name="Brettin T."/>
            <person name="Detter J.C."/>
            <person name="Han C."/>
            <person name="Larimer F."/>
            <person name="Land M."/>
            <person name="Hauser L."/>
            <person name="Kyrpides N."/>
            <person name="Ovchinnikova G."/>
            <person name="Kostka J."/>
            <person name="Richardson P."/>
        </authorList>
    </citation>
    <scope>NUCLEOTIDE SEQUENCE [LARGE SCALE GENOMIC DNA]</scope>
    <source>
        <strain evidence="5">DSM 22248 / JCM 15807 / FRC-32</strain>
    </source>
</reference>